<dbReference type="InterPro" id="IPR012170">
    <property type="entry name" value="TFIIH_SSL1/p44"/>
</dbReference>
<comment type="caution">
    <text evidence="2">The sequence shown here is derived from an EMBL/GenBank/DDBJ whole genome shotgun (WGS) entry which is preliminary data.</text>
</comment>
<proteinExistence type="predicted"/>
<evidence type="ECO:0000313" key="3">
    <source>
        <dbReference type="Proteomes" id="UP001166093"/>
    </source>
</evidence>
<dbReference type="InterPro" id="IPR004595">
    <property type="entry name" value="TFIIH_C1-like_dom"/>
</dbReference>
<name>A0ABS2Y8D6_POLSP</name>
<dbReference type="InterPro" id="IPR046349">
    <property type="entry name" value="C1-like_sf"/>
</dbReference>
<keyword evidence="3" id="KW-1185">Reference proteome</keyword>
<evidence type="ECO:0000259" key="1">
    <source>
        <dbReference type="PROSITE" id="PS00028"/>
    </source>
</evidence>
<dbReference type="NCBIfam" id="TIGR00622">
    <property type="entry name" value="ssl1"/>
    <property type="match status" value="1"/>
</dbReference>
<dbReference type="PANTHER" id="PTHR12695:SF2">
    <property type="entry name" value="GENERAL TRANSCRIPTION FACTOR IIH SUBUNIT 2-RELATED"/>
    <property type="match status" value="1"/>
</dbReference>
<reference evidence="2" key="1">
    <citation type="journal article" date="2021" name="Cell">
        <title>Tracing the genetic footprints of vertebrate landing in non-teleost ray-finned fishes.</title>
        <authorList>
            <person name="Bi X."/>
            <person name="Wang K."/>
            <person name="Yang L."/>
            <person name="Pan H."/>
            <person name="Jiang H."/>
            <person name="Wei Q."/>
            <person name="Fang M."/>
            <person name="Yu H."/>
            <person name="Zhu C."/>
            <person name="Cai Y."/>
            <person name="He Y."/>
            <person name="Gan X."/>
            <person name="Zeng H."/>
            <person name="Yu D."/>
            <person name="Zhu Y."/>
            <person name="Jiang H."/>
            <person name="Qiu Q."/>
            <person name="Yang H."/>
            <person name="Zhang Y.E."/>
            <person name="Wang W."/>
            <person name="Zhu M."/>
            <person name="He S."/>
            <person name="Zhang G."/>
        </authorList>
    </citation>
    <scope>NUCLEOTIDE SEQUENCE</scope>
    <source>
        <strain evidence="2">Pddl_001</strain>
    </source>
</reference>
<feature type="non-terminal residue" evidence="2">
    <location>
        <position position="1"/>
    </location>
</feature>
<dbReference type="PANTHER" id="PTHR12695">
    <property type="entry name" value="GENERAL TRANSCRIPTION FACTOR IIH SUBUNIT 2"/>
    <property type="match status" value="1"/>
</dbReference>
<dbReference type="EMBL" id="JAAWVQ010118033">
    <property type="protein sequence ID" value="MBN3282456.1"/>
    <property type="molecule type" value="Genomic_DNA"/>
</dbReference>
<sequence>MDEEPERAKRWEEGYERAWEILKEDESGSLKATVENILFKAKRKRHLDSSGSGPSLTLGGYYCPQCRAKCTELPVECKVCGLTLVSAPHLVRSFHHLFPLELSQKHLYKTTKDKSMFCQGCQGELNDQNVYMCMSCQSVFCVECDLFIHESLHCCPSCIHSQPSPPGV</sequence>
<feature type="non-terminal residue" evidence="2">
    <location>
        <position position="168"/>
    </location>
</feature>
<feature type="domain" description="C2H2-type" evidence="1">
    <location>
        <begin position="133"/>
        <end position="153"/>
    </location>
</feature>
<dbReference type="InterPro" id="IPR013083">
    <property type="entry name" value="Znf_RING/FYVE/PHD"/>
</dbReference>
<evidence type="ECO:0000313" key="2">
    <source>
        <dbReference type="EMBL" id="MBN3282456.1"/>
    </source>
</evidence>
<gene>
    <name evidence="2" type="primary">Gtf2h2</name>
    <name evidence="2" type="ORF">GTO93_0018863</name>
</gene>
<dbReference type="Gene3D" id="3.30.40.10">
    <property type="entry name" value="Zinc/RING finger domain, C3HC4 (zinc finger)"/>
    <property type="match status" value="1"/>
</dbReference>
<dbReference type="Proteomes" id="UP001166093">
    <property type="component" value="Unassembled WGS sequence"/>
</dbReference>
<protein>
    <submittedName>
        <fullName evidence="2">TF2H2 factor</fullName>
    </submittedName>
</protein>
<dbReference type="SUPFAM" id="SSF57889">
    <property type="entry name" value="Cysteine-rich domain"/>
    <property type="match status" value="1"/>
</dbReference>
<dbReference type="SMART" id="SM01047">
    <property type="entry name" value="C1_4"/>
    <property type="match status" value="1"/>
</dbReference>
<dbReference type="Pfam" id="PF07975">
    <property type="entry name" value="C1_4"/>
    <property type="match status" value="1"/>
</dbReference>
<accession>A0ABS2Y8D6</accession>
<dbReference type="PROSITE" id="PS00028">
    <property type="entry name" value="ZINC_FINGER_C2H2_1"/>
    <property type="match status" value="1"/>
</dbReference>
<dbReference type="InterPro" id="IPR013087">
    <property type="entry name" value="Znf_C2H2_type"/>
</dbReference>
<organism evidence="2 3">
    <name type="scientific">Polyodon spathula</name>
    <name type="common">North American paddlefish</name>
    <name type="synonym">Squalus spathula</name>
    <dbReference type="NCBI Taxonomy" id="7913"/>
    <lineage>
        <taxon>Eukaryota</taxon>
        <taxon>Metazoa</taxon>
        <taxon>Chordata</taxon>
        <taxon>Craniata</taxon>
        <taxon>Vertebrata</taxon>
        <taxon>Euteleostomi</taxon>
        <taxon>Actinopterygii</taxon>
        <taxon>Chondrostei</taxon>
        <taxon>Acipenseriformes</taxon>
        <taxon>Polyodontidae</taxon>
        <taxon>Polyodon</taxon>
    </lineage>
</organism>